<keyword evidence="3" id="KW-1185">Reference proteome</keyword>
<evidence type="ECO:0000313" key="2">
    <source>
        <dbReference type="EMBL" id="PRP79779.1"/>
    </source>
</evidence>
<name>A0A2P6N758_9EUKA</name>
<dbReference type="AlphaFoldDB" id="A0A2P6N758"/>
<gene>
    <name evidence="2" type="ORF">PROFUN_12641</name>
</gene>
<reference evidence="2 3" key="1">
    <citation type="journal article" date="2018" name="Genome Biol. Evol.">
        <title>Multiple Roots of Fruiting Body Formation in Amoebozoa.</title>
        <authorList>
            <person name="Hillmann F."/>
            <person name="Forbes G."/>
            <person name="Novohradska S."/>
            <person name="Ferling I."/>
            <person name="Riege K."/>
            <person name="Groth M."/>
            <person name="Westermann M."/>
            <person name="Marz M."/>
            <person name="Spaller T."/>
            <person name="Winckler T."/>
            <person name="Schaap P."/>
            <person name="Glockner G."/>
        </authorList>
    </citation>
    <scope>NUCLEOTIDE SEQUENCE [LARGE SCALE GENOMIC DNA]</scope>
    <source>
        <strain evidence="2 3">Jena</strain>
    </source>
</reference>
<accession>A0A2P6N758</accession>
<sequence>MESSPATAVVASDAFVVICFFTNGKSPLPSQCSQRGTENGHRIDTFSRLLPPSSTLHALPPGPSPLRVRVHSMLVFTIVRPRDNGLRQDPMIQAANSDSKGFHSR</sequence>
<dbReference type="EMBL" id="MDYQ01000171">
    <property type="protein sequence ID" value="PRP79779.1"/>
    <property type="molecule type" value="Genomic_DNA"/>
</dbReference>
<comment type="caution">
    <text evidence="2">The sequence shown here is derived from an EMBL/GenBank/DDBJ whole genome shotgun (WGS) entry which is preliminary data.</text>
</comment>
<evidence type="ECO:0000313" key="3">
    <source>
        <dbReference type="Proteomes" id="UP000241769"/>
    </source>
</evidence>
<organism evidence="2 3">
    <name type="scientific">Planoprotostelium fungivorum</name>
    <dbReference type="NCBI Taxonomy" id="1890364"/>
    <lineage>
        <taxon>Eukaryota</taxon>
        <taxon>Amoebozoa</taxon>
        <taxon>Evosea</taxon>
        <taxon>Variosea</taxon>
        <taxon>Cavosteliida</taxon>
        <taxon>Cavosteliaceae</taxon>
        <taxon>Planoprotostelium</taxon>
    </lineage>
</organism>
<feature type="region of interest" description="Disordered" evidence="1">
    <location>
        <begin position="86"/>
        <end position="105"/>
    </location>
</feature>
<dbReference type="InParanoid" id="A0A2P6N758"/>
<proteinExistence type="predicted"/>
<protein>
    <submittedName>
        <fullName evidence="2">Uncharacterized protein</fullName>
    </submittedName>
</protein>
<evidence type="ECO:0000256" key="1">
    <source>
        <dbReference type="SAM" id="MobiDB-lite"/>
    </source>
</evidence>
<dbReference type="Proteomes" id="UP000241769">
    <property type="component" value="Unassembled WGS sequence"/>
</dbReference>